<dbReference type="PANTHER" id="PTHR33353:SF6">
    <property type="entry name" value="ENDOGLUCANASE IV"/>
    <property type="match status" value="1"/>
</dbReference>
<evidence type="ECO:0000256" key="15">
    <source>
        <dbReference type="ARBA" id="ARBA00047174"/>
    </source>
</evidence>
<comment type="cofactor">
    <cofactor evidence="1">
        <name>Cu(2+)</name>
        <dbReference type="ChEBI" id="CHEBI:29036"/>
    </cofactor>
</comment>
<evidence type="ECO:0000256" key="2">
    <source>
        <dbReference type="ARBA" id="ARBA00004613"/>
    </source>
</evidence>
<keyword evidence="12" id="KW-0624">Polysaccharide degradation</keyword>
<evidence type="ECO:0000256" key="4">
    <source>
        <dbReference type="ARBA" id="ARBA00022723"/>
    </source>
</evidence>
<evidence type="ECO:0000256" key="13">
    <source>
        <dbReference type="ARBA" id="ARBA00044502"/>
    </source>
</evidence>
<dbReference type="GO" id="GO:0005576">
    <property type="term" value="C:extracellular region"/>
    <property type="evidence" value="ECO:0007669"/>
    <property type="project" value="UniProtKB-SubCell"/>
</dbReference>
<feature type="domain" description="Auxiliary Activity family 9 catalytic" evidence="18">
    <location>
        <begin position="20"/>
        <end position="237"/>
    </location>
</feature>
<keyword evidence="8" id="KW-0503">Monooxygenase</keyword>
<dbReference type="GO" id="GO:0030245">
    <property type="term" value="P:cellulose catabolic process"/>
    <property type="evidence" value="ECO:0007669"/>
    <property type="project" value="UniProtKB-KW"/>
</dbReference>
<dbReference type="InterPro" id="IPR049892">
    <property type="entry name" value="AA9"/>
</dbReference>
<dbReference type="Gene3D" id="2.70.50.70">
    <property type="match status" value="1"/>
</dbReference>
<keyword evidence="20" id="KW-1185">Reference proteome</keyword>
<proteinExistence type="inferred from homology"/>
<reference evidence="19" key="1">
    <citation type="submission" date="2023-06" db="EMBL/GenBank/DDBJ databases">
        <title>Draft genome of Marssonina rosae.</title>
        <authorList>
            <person name="Cheng Q."/>
        </authorList>
    </citation>
    <scope>NUCLEOTIDE SEQUENCE</scope>
    <source>
        <strain evidence="19">R4</strain>
    </source>
</reference>
<dbReference type="AlphaFoldDB" id="A0AAD9SUR5"/>
<dbReference type="Pfam" id="PF03443">
    <property type="entry name" value="AA9"/>
    <property type="match status" value="1"/>
</dbReference>
<sequence length="364" mass="37628">MSFPTFFSLLAALAATVSAHGYVDNATIGGTLYSGYQINSDPYSNPIPERIFRPVSGNGPVDDVTLIDLQCGGYTAGGIVGSKPAKLTAGPVAAGTDVEIRWTLWPDTHMGPVITYLAACPGNDCTTFEPNTDAVWFKIQEAGRVGTTNEWASTPLTKPGAAVTYTIPECLAPGAYLVRHEILALHTAFAYPGAQFYPSCHQIEVTGSGSSTGPATKVAFPGAYKPEDPGITYDATKATEYIIPGPELFVCGGSTGATTPSTPYTPAGNDTQPPVYNGSPPTTPTTPATPSTPTGDDTQPPVYNGSPPTTPTTPATPSTPTGDDPQPPVYNGSPPTTTVRAAATPVVPPAGVPTETPVEDDDCY</sequence>
<gene>
    <name evidence="19" type="ORF">QTJ16_006615</name>
</gene>
<evidence type="ECO:0000256" key="3">
    <source>
        <dbReference type="ARBA" id="ARBA00022525"/>
    </source>
</evidence>
<protein>
    <recommendedName>
        <fullName evidence="15">lytic cellulose monooxygenase (C4-dehydrogenating)</fullName>
        <ecNumber evidence="15">1.14.99.56</ecNumber>
    </recommendedName>
</protein>
<evidence type="ECO:0000256" key="1">
    <source>
        <dbReference type="ARBA" id="ARBA00001973"/>
    </source>
</evidence>
<name>A0AAD9SUR5_9HELO</name>
<comment type="similarity">
    <text evidence="13">Belongs to the polysaccharide monooxygenase AA9 family.</text>
</comment>
<feature type="signal peptide" evidence="17">
    <location>
        <begin position="1"/>
        <end position="19"/>
    </location>
</feature>
<evidence type="ECO:0000259" key="18">
    <source>
        <dbReference type="Pfam" id="PF03443"/>
    </source>
</evidence>
<dbReference type="GO" id="GO:0046872">
    <property type="term" value="F:metal ion binding"/>
    <property type="evidence" value="ECO:0007669"/>
    <property type="project" value="UniProtKB-KW"/>
</dbReference>
<organism evidence="19 20">
    <name type="scientific">Diplocarpon rosae</name>
    <dbReference type="NCBI Taxonomy" id="946125"/>
    <lineage>
        <taxon>Eukaryota</taxon>
        <taxon>Fungi</taxon>
        <taxon>Dikarya</taxon>
        <taxon>Ascomycota</taxon>
        <taxon>Pezizomycotina</taxon>
        <taxon>Leotiomycetes</taxon>
        <taxon>Helotiales</taxon>
        <taxon>Drepanopezizaceae</taxon>
        <taxon>Diplocarpon</taxon>
    </lineage>
</organism>
<evidence type="ECO:0000256" key="11">
    <source>
        <dbReference type="ARBA" id="ARBA00023277"/>
    </source>
</evidence>
<feature type="compositionally biased region" description="Low complexity" evidence="16">
    <location>
        <begin position="334"/>
        <end position="345"/>
    </location>
</feature>
<dbReference type="Proteomes" id="UP001285354">
    <property type="component" value="Unassembled WGS sequence"/>
</dbReference>
<evidence type="ECO:0000256" key="14">
    <source>
        <dbReference type="ARBA" id="ARBA00045077"/>
    </source>
</evidence>
<keyword evidence="10" id="KW-0325">Glycoprotein</keyword>
<evidence type="ECO:0000256" key="8">
    <source>
        <dbReference type="ARBA" id="ARBA00023033"/>
    </source>
</evidence>
<evidence type="ECO:0000313" key="20">
    <source>
        <dbReference type="Proteomes" id="UP001285354"/>
    </source>
</evidence>
<feature type="compositionally biased region" description="Low complexity" evidence="16">
    <location>
        <begin position="256"/>
        <end position="268"/>
    </location>
</feature>
<accession>A0AAD9SUR5</accession>
<keyword evidence="9" id="KW-1015">Disulfide bond</keyword>
<comment type="caution">
    <text evidence="19">The sequence shown here is derived from an EMBL/GenBank/DDBJ whole genome shotgun (WGS) entry which is preliminary data.</text>
</comment>
<keyword evidence="5" id="KW-0136">Cellulose degradation</keyword>
<feature type="chain" id="PRO_5042048678" description="lytic cellulose monooxygenase (C4-dehydrogenating)" evidence="17">
    <location>
        <begin position="20"/>
        <end position="364"/>
    </location>
</feature>
<evidence type="ECO:0000256" key="5">
    <source>
        <dbReference type="ARBA" id="ARBA00023001"/>
    </source>
</evidence>
<evidence type="ECO:0000256" key="17">
    <source>
        <dbReference type="SAM" id="SignalP"/>
    </source>
</evidence>
<evidence type="ECO:0000256" key="7">
    <source>
        <dbReference type="ARBA" id="ARBA00023008"/>
    </source>
</evidence>
<dbReference type="EMBL" id="JAUBYV010000011">
    <property type="protein sequence ID" value="KAK2623981.1"/>
    <property type="molecule type" value="Genomic_DNA"/>
</dbReference>
<evidence type="ECO:0000256" key="12">
    <source>
        <dbReference type="ARBA" id="ARBA00023326"/>
    </source>
</evidence>
<evidence type="ECO:0000256" key="16">
    <source>
        <dbReference type="SAM" id="MobiDB-lite"/>
    </source>
</evidence>
<keyword evidence="7" id="KW-0186">Copper</keyword>
<comment type="catalytic activity">
    <reaction evidence="14">
        <text>[(1-&gt;4)-beta-D-glucosyl]n+m + reduced acceptor + O2 = 4-dehydro-beta-D-glucosyl-[(1-&gt;4)-beta-D-glucosyl]n-1 + [(1-&gt;4)-beta-D-glucosyl]m + acceptor + H2O.</text>
        <dbReference type="EC" id="1.14.99.56"/>
    </reaction>
</comment>
<dbReference type="PANTHER" id="PTHR33353">
    <property type="entry name" value="PUTATIVE (AFU_ORTHOLOGUE AFUA_1G12560)-RELATED"/>
    <property type="match status" value="1"/>
</dbReference>
<dbReference type="EC" id="1.14.99.56" evidence="15"/>
<feature type="compositionally biased region" description="Low complexity" evidence="16">
    <location>
        <begin position="312"/>
        <end position="324"/>
    </location>
</feature>
<comment type="subcellular location">
    <subcellularLocation>
        <location evidence="2">Secreted</location>
    </subcellularLocation>
</comment>
<keyword evidence="11" id="KW-0119">Carbohydrate metabolism</keyword>
<keyword evidence="4" id="KW-0479">Metal-binding</keyword>
<dbReference type="CDD" id="cd21175">
    <property type="entry name" value="LPMO_AA9"/>
    <property type="match status" value="1"/>
</dbReference>
<keyword evidence="6" id="KW-0560">Oxidoreductase</keyword>
<dbReference type="GO" id="GO:0004497">
    <property type="term" value="F:monooxygenase activity"/>
    <property type="evidence" value="ECO:0007669"/>
    <property type="project" value="UniProtKB-KW"/>
</dbReference>
<evidence type="ECO:0000256" key="6">
    <source>
        <dbReference type="ARBA" id="ARBA00023002"/>
    </source>
</evidence>
<feature type="compositionally biased region" description="Low complexity" evidence="16">
    <location>
        <begin position="285"/>
        <end position="298"/>
    </location>
</feature>
<evidence type="ECO:0000313" key="19">
    <source>
        <dbReference type="EMBL" id="KAK2623981.1"/>
    </source>
</evidence>
<evidence type="ECO:0000256" key="10">
    <source>
        <dbReference type="ARBA" id="ARBA00023180"/>
    </source>
</evidence>
<feature type="region of interest" description="Disordered" evidence="16">
    <location>
        <begin position="253"/>
        <end position="364"/>
    </location>
</feature>
<dbReference type="InterPro" id="IPR005103">
    <property type="entry name" value="AA9_LPMO"/>
</dbReference>
<evidence type="ECO:0000256" key="9">
    <source>
        <dbReference type="ARBA" id="ARBA00023157"/>
    </source>
</evidence>
<keyword evidence="3" id="KW-0964">Secreted</keyword>
<keyword evidence="17" id="KW-0732">Signal</keyword>